<dbReference type="OrthoDB" id="3395574at2"/>
<dbReference type="Proteomes" id="UP000179627">
    <property type="component" value="Unassembled WGS sequence"/>
</dbReference>
<protein>
    <submittedName>
        <fullName evidence="1">Uncharacterized protein</fullName>
    </submittedName>
</protein>
<proteinExistence type="predicted"/>
<keyword evidence="2" id="KW-1185">Reference proteome</keyword>
<organism evidence="1 2">
    <name type="scientific">Parafrankia colletiae</name>
    <dbReference type="NCBI Taxonomy" id="573497"/>
    <lineage>
        <taxon>Bacteria</taxon>
        <taxon>Bacillati</taxon>
        <taxon>Actinomycetota</taxon>
        <taxon>Actinomycetes</taxon>
        <taxon>Frankiales</taxon>
        <taxon>Frankiaceae</taxon>
        <taxon>Parafrankia</taxon>
    </lineage>
</organism>
<gene>
    <name evidence="1" type="ORF">CC117_29095</name>
</gene>
<name>A0A1S1Q7B1_9ACTN</name>
<evidence type="ECO:0000313" key="1">
    <source>
        <dbReference type="EMBL" id="OHV29469.1"/>
    </source>
</evidence>
<reference evidence="2" key="1">
    <citation type="submission" date="2016-07" db="EMBL/GenBank/DDBJ databases">
        <title>Sequence Frankia sp. strain CcI1.17.</title>
        <authorList>
            <person name="Ghodhbane-Gtari F."/>
            <person name="Swanson E."/>
            <person name="Gueddou A."/>
            <person name="Morris K."/>
            <person name="Hezbri K."/>
            <person name="Ktari A."/>
            <person name="Nouioui I."/>
            <person name="Abebe-Akele F."/>
            <person name="Simpson S."/>
            <person name="Thomas K."/>
            <person name="Gtari M."/>
            <person name="Tisa L.S."/>
            <person name="Hurst S."/>
        </authorList>
    </citation>
    <scope>NUCLEOTIDE SEQUENCE [LARGE SCALE GENOMIC DNA]</scope>
    <source>
        <strain evidence="2">Cc1.17</strain>
    </source>
</reference>
<comment type="caution">
    <text evidence="1">The sequence shown here is derived from an EMBL/GenBank/DDBJ whole genome shotgun (WGS) entry which is preliminary data.</text>
</comment>
<dbReference type="AlphaFoldDB" id="A0A1S1Q7B1"/>
<accession>A0A1S1Q7B1</accession>
<dbReference type="EMBL" id="MBLM01000162">
    <property type="protein sequence ID" value="OHV29469.1"/>
    <property type="molecule type" value="Genomic_DNA"/>
</dbReference>
<sequence length="69" mass="7466">MEQPYTLEPYQRCGLASLGLAALRAEYPGLSWHTLGGHFRSSQPFWAAIGANVPGGYEQRGVCSHVTSS</sequence>
<evidence type="ECO:0000313" key="2">
    <source>
        <dbReference type="Proteomes" id="UP000179627"/>
    </source>
</evidence>